<feature type="region of interest" description="Disordered" evidence="6">
    <location>
        <begin position="1"/>
        <end position="77"/>
    </location>
</feature>
<feature type="compositionally biased region" description="Basic and acidic residues" evidence="6">
    <location>
        <begin position="529"/>
        <end position="541"/>
    </location>
</feature>
<dbReference type="PROSITE" id="PS50056">
    <property type="entry name" value="TYR_PHOSPHATASE_2"/>
    <property type="match status" value="1"/>
</dbReference>
<dbReference type="PROSITE" id="PS51181">
    <property type="entry name" value="PPASE_TENSIN"/>
    <property type="match status" value="1"/>
</dbReference>
<feature type="region of interest" description="Disordered" evidence="6">
    <location>
        <begin position="90"/>
        <end position="142"/>
    </location>
</feature>
<reference evidence="10 11" key="2">
    <citation type="submission" date="2018-04" db="EMBL/GenBank/DDBJ databases">
        <title>OglaRS2 (Oryza glaberrima Reference Sequence Version 2).</title>
        <authorList>
            <person name="Zhang J."/>
            <person name="Kudrna D."/>
            <person name="Lee S."/>
            <person name="Talag J."/>
            <person name="Rajasekar S."/>
            <person name="Wing R.A."/>
        </authorList>
    </citation>
    <scope>NUCLEOTIDE SEQUENCE [LARGE SCALE GENOMIC DNA]</scope>
    <source>
        <strain evidence="10 11">cv. IRGC 96717</strain>
    </source>
</reference>
<dbReference type="PANTHER" id="PTHR12305:SF96">
    <property type="entry name" value="PHOSPHATIDYLINOSITOL 3,4,5-TRISPHOSPHATE 3-PHOSPHATASE AND PROTEIN-TYROSINE-PHOSPHATASE PTEN2A"/>
    <property type="match status" value="1"/>
</dbReference>
<organism evidence="10 11">
    <name type="scientific">Oryza glaberrima</name>
    <name type="common">African rice</name>
    <dbReference type="NCBI Taxonomy" id="4538"/>
    <lineage>
        <taxon>Eukaryota</taxon>
        <taxon>Viridiplantae</taxon>
        <taxon>Streptophyta</taxon>
        <taxon>Embryophyta</taxon>
        <taxon>Tracheophyta</taxon>
        <taxon>Spermatophyta</taxon>
        <taxon>Magnoliopsida</taxon>
        <taxon>Liliopsida</taxon>
        <taxon>Poales</taxon>
        <taxon>Poaceae</taxon>
        <taxon>BOP clade</taxon>
        <taxon>Oryzoideae</taxon>
        <taxon>Oryzeae</taxon>
        <taxon>Oryzinae</taxon>
        <taxon>Oryza</taxon>
    </lineage>
</organism>
<dbReference type="SMART" id="SM01326">
    <property type="entry name" value="PTEN_C2"/>
    <property type="match status" value="1"/>
</dbReference>
<dbReference type="InterPro" id="IPR000387">
    <property type="entry name" value="Tyr_Pase_dom"/>
</dbReference>
<reference evidence="10" key="1">
    <citation type="submission" date="2015-06" db="UniProtKB">
        <authorList>
            <consortium name="EnsemblPlants"/>
        </authorList>
    </citation>
    <scope>IDENTIFICATION</scope>
</reference>
<comment type="similarity">
    <text evidence="2">Belongs to the PTEN phosphatase protein family.</text>
</comment>
<evidence type="ECO:0000313" key="11">
    <source>
        <dbReference type="Proteomes" id="UP000007306"/>
    </source>
</evidence>
<dbReference type="PANTHER" id="PTHR12305">
    <property type="entry name" value="PHOSPHATASE WITH HOMOLOGY TO TENSIN"/>
    <property type="match status" value="1"/>
</dbReference>
<dbReference type="GO" id="GO:0016314">
    <property type="term" value="F:phosphatidylinositol-3,4,5-trisphosphate 3-phosphatase activity"/>
    <property type="evidence" value="ECO:0007669"/>
    <property type="project" value="UniProtKB-EC"/>
</dbReference>
<dbReference type="PROSITE" id="PS00383">
    <property type="entry name" value="TYR_PHOSPHATASE_1"/>
    <property type="match status" value="1"/>
</dbReference>
<dbReference type="RefSeq" id="XP_052138915.1">
    <property type="nucleotide sequence ID" value="XM_052282955.1"/>
</dbReference>
<feature type="compositionally biased region" description="Polar residues" evidence="6">
    <location>
        <begin position="95"/>
        <end position="109"/>
    </location>
</feature>
<feature type="domain" description="Tyrosine specific protein phosphatases" evidence="7">
    <location>
        <begin position="290"/>
        <end position="329"/>
    </location>
</feature>
<dbReference type="InterPro" id="IPR051281">
    <property type="entry name" value="Dual-spec_lipid-protein_phosph"/>
</dbReference>
<dbReference type="Gene3D" id="2.60.40.1110">
    <property type="match status" value="1"/>
</dbReference>
<dbReference type="AlphaFoldDB" id="I1R5U3"/>
<evidence type="ECO:0000259" key="9">
    <source>
        <dbReference type="PROSITE" id="PS51182"/>
    </source>
</evidence>
<dbReference type="Pfam" id="PF22918">
    <property type="entry name" value="PTEN2_C2"/>
    <property type="match status" value="1"/>
</dbReference>
<proteinExistence type="inferred from homology"/>
<evidence type="ECO:0000256" key="2">
    <source>
        <dbReference type="ARBA" id="ARBA00007881"/>
    </source>
</evidence>
<feature type="compositionally biased region" description="Polar residues" evidence="6">
    <location>
        <begin position="34"/>
        <end position="47"/>
    </location>
</feature>
<feature type="compositionally biased region" description="Polar residues" evidence="6">
    <location>
        <begin position="563"/>
        <end position="578"/>
    </location>
</feature>
<feature type="domain" description="C2 tensin-type" evidence="9">
    <location>
        <begin position="362"/>
        <end position="489"/>
    </location>
</feature>
<dbReference type="HOGENOM" id="CLU_021394_1_0_1"/>
<dbReference type="InterPro" id="IPR035892">
    <property type="entry name" value="C2_domain_sf"/>
</dbReference>
<dbReference type="eggNOG" id="KOG2283">
    <property type="taxonomic scope" value="Eukaryota"/>
</dbReference>
<dbReference type="InterPro" id="IPR029021">
    <property type="entry name" value="Prot-tyrosine_phosphatase-like"/>
</dbReference>
<dbReference type="EnsemblPlants" id="ORGLA12G0089900.1">
    <property type="protein sequence ID" value="ORGLA12G0089900.1"/>
    <property type="gene ID" value="ORGLA12G0089900"/>
</dbReference>
<evidence type="ECO:0000256" key="4">
    <source>
        <dbReference type="ARBA" id="ARBA00022912"/>
    </source>
</evidence>
<dbReference type="Gene3D" id="3.90.190.10">
    <property type="entry name" value="Protein tyrosine phosphatase superfamily"/>
    <property type="match status" value="1"/>
</dbReference>
<name>I1R5U3_ORYGL</name>
<dbReference type="RefSeq" id="XP_052138913.1">
    <property type="nucleotide sequence ID" value="XM_052282953.1"/>
</dbReference>
<dbReference type="InterPro" id="IPR014020">
    <property type="entry name" value="Tensin_C2-dom"/>
</dbReference>
<dbReference type="KEGG" id="ogl:127757450"/>
<evidence type="ECO:0000256" key="3">
    <source>
        <dbReference type="ARBA" id="ARBA00022801"/>
    </source>
</evidence>
<comment type="catalytic activity">
    <reaction evidence="1">
        <text>a 1,2-diacyl-sn-glycero-3-phospho-(1D-myo-inositol-3,4,5-trisphosphate) + H2O = a 1,2-diacyl-sn-glycero-3-phospho-(1D-myo-inositol-4,5-bisphosphate) + phosphate</text>
        <dbReference type="Rhea" id="RHEA:25017"/>
        <dbReference type="ChEBI" id="CHEBI:15377"/>
        <dbReference type="ChEBI" id="CHEBI:43474"/>
        <dbReference type="ChEBI" id="CHEBI:57836"/>
        <dbReference type="ChEBI" id="CHEBI:58456"/>
        <dbReference type="EC" id="3.1.3.67"/>
    </reaction>
</comment>
<evidence type="ECO:0000259" key="7">
    <source>
        <dbReference type="PROSITE" id="PS50056"/>
    </source>
</evidence>
<protein>
    <recommendedName>
        <fullName evidence="12">Phosphatidylinositol-3,4,5-trisphosphate 3-phosphatase</fullName>
    </recommendedName>
</protein>
<evidence type="ECO:0000313" key="10">
    <source>
        <dbReference type="EnsemblPlants" id="ORGLA12G0089900.1"/>
    </source>
</evidence>
<feature type="compositionally biased region" description="Low complexity" evidence="6">
    <location>
        <begin position="110"/>
        <end position="121"/>
    </location>
</feature>
<dbReference type="InterPro" id="IPR029023">
    <property type="entry name" value="Tensin_phosphatase"/>
</dbReference>
<evidence type="ECO:0000256" key="1">
    <source>
        <dbReference type="ARBA" id="ARBA00000536"/>
    </source>
</evidence>
<feature type="domain" description="Phosphatase tensin-type" evidence="8">
    <location>
        <begin position="176"/>
        <end position="355"/>
    </location>
</feature>
<dbReference type="PROSITE" id="PS51182">
    <property type="entry name" value="C2_TENSIN"/>
    <property type="match status" value="1"/>
</dbReference>
<keyword evidence="11" id="KW-1185">Reference proteome</keyword>
<dbReference type="Proteomes" id="UP000007306">
    <property type="component" value="Chromosome 12"/>
</dbReference>
<dbReference type="RefSeq" id="XP_052138912.1">
    <property type="nucleotide sequence ID" value="XM_052282952.1"/>
</dbReference>
<dbReference type="InterPro" id="IPR055183">
    <property type="entry name" value="PTEN2A/B_C2"/>
</dbReference>
<evidence type="ECO:0000259" key="8">
    <source>
        <dbReference type="PROSITE" id="PS51181"/>
    </source>
</evidence>
<dbReference type="FunFam" id="3.90.190.10:FF:000053">
    <property type="entry name" value="Phosphatidylinositol 3,4,5-trisphosphate 3-phosphatase TPTE2"/>
    <property type="match status" value="1"/>
</dbReference>
<dbReference type="Gramene" id="ORGLA12G0089900.1">
    <property type="protein sequence ID" value="ORGLA12G0089900.1"/>
    <property type="gene ID" value="ORGLA12G0089900"/>
</dbReference>
<dbReference type="RefSeq" id="XP_052138914.1">
    <property type="nucleotide sequence ID" value="XM_052282954.1"/>
</dbReference>
<gene>
    <name evidence="10" type="primary">LOC127757450</name>
</gene>
<sequence length="656" mass="71811">MEEQQVKPSDSHPPPATPVDSQDSTAPPVRTPDPVSQATSNDSATQFASTVHVAPSPAPVPNAVPIQDAAGREAQSSIFSTSGLSSWAKNLKIPQPSSGQESPTGKNTFSRLTSGLGLRLSPKGPQQDESAEGSTTPTTAQSGVFGSFTKGIVDSSKNAVKAVQVKARHMVSQNKRRYQEGGFDLDMTYITENIIAMGFPAGDLSSGLFGYFEGFYRNHMEEVIRFFEMHHKGKYKVYNLCSERLYDASLFEGKVACFPFDDHNCPPIQLVISFCHSAYSWLKEDIENVVVVHCKAGKARTGLMISSLLLYLKFFPTAEESIEYYNQKRCVDGKGLILPSQIRYVKYFERILTYFNGENQPPRRCMLRGFRLHRCPYWIRPSITVSNHNGVLFTTKKHPRTKELMPEDFWFSAPKKGIMVFALPGEPGLTEVAGDFKIQFHDRQGDFYCWLNTTMMENRVTLNPTDLDDFDKRKLPSPGFQVEVVLVDYDGSQPPKPKPDAASTDQKSEADSSTGTVAKGNNASSAEVSNKESARNDKDDVFSDSEAEDGSSKGRREKVSRNVEGTTNAAKETSSVQKEASAAASRIEKVSITSEQGSARTPDAAPLKSGVSSKSSSTTAPPPPPAAADSSMSEFKAIAADASVFSFGDEDDYESE</sequence>
<feature type="compositionally biased region" description="Polar residues" evidence="6">
    <location>
        <begin position="132"/>
        <end position="142"/>
    </location>
</feature>
<dbReference type="GO" id="GO:0046856">
    <property type="term" value="P:phosphatidylinositol dephosphorylation"/>
    <property type="evidence" value="ECO:0007669"/>
    <property type="project" value="EnsemblPlants"/>
</dbReference>
<feature type="compositionally biased region" description="Basic and acidic residues" evidence="6">
    <location>
        <begin position="550"/>
        <end position="561"/>
    </location>
</feature>
<accession>I1R5U3</accession>
<keyword evidence="4" id="KW-0904">Protein phosphatase</keyword>
<dbReference type="SUPFAM" id="SSF49562">
    <property type="entry name" value="C2 domain (Calcium/lipid-binding domain, CaLB)"/>
    <property type="match status" value="1"/>
</dbReference>
<feature type="region of interest" description="Disordered" evidence="6">
    <location>
        <begin position="489"/>
        <end position="634"/>
    </location>
</feature>
<dbReference type="GO" id="GO:0009651">
    <property type="term" value="P:response to salt stress"/>
    <property type="evidence" value="ECO:0007669"/>
    <property type="project" value="EnsemblPlants"/>
</dbReference>
<evidence type="ECO:0000256" key="6">
    <source>
        <dbReference type="SAM" id="MobiDB-lite"/>
    </source>
</evidence>
<feature type="compositionally biased region" description="Low complexity" evidence="6">
    <location>
        <begin position="605"/>
        <end position="619"/>
    </location>
</feature>
<dbReference type="SUPFAM" id="SSF52799">
    <property type="entry name" value="(Phosphotyrosine protein) phosphatases II"/>
    <property type="match status" value="1"/>
</dbReference>
<dbReference type="GeneID" id="127757450"/>
<dbReference type="OMA" id="PCPGFQV"/>
<dbReference type="GO" id="GO:0005829">
    <property type="term" value="C:cytosol"/>
    <property type="evidence" value="ECO:0007669"/>
    <property type="project" value="TreeGrafter"/>
</dbReference>
<dbReference type="CDD" id="cd14509">
    <property type="entry name" value="PTP_PTEN"/>
    <property type="match status" value="1"/>
</dbReference>
<dbReference type="InterPro" id="IPR016130">
    <property type="entry name" value="Tyr_Pase_AS"/>
</dbReference>
<keyword evidence="3" id="KW-0378">Hydrolase</keyword>
<dbReference type="GO" id="GO:0070300">
    <property type="term" value="F:phosphatidic acid binding"/>
    <property type="evidence" value="ECO:0007669"/>
    <property type="project" value="EnsemblPlants"/>
</dbReference>
<keyword evidence="5" id="KW-0443">Lipid metabolism</keyword>
<evidence type="ECO:0000256" key="5">
    <source>
        <dbReference type="ARBA" id="ARBA00023098"/>
    </source>
</evidence>
<dbReference type="STRING" id="4538.I1R5U3"/>
<feature type="compositionally biased region" description="Polar residues" evidence="6">
    <location>
        <begin position="511"/>
        <end position="528"/>
    </location>
</feature>
<evidence type="ECO:0008006" key="12">
    <source>
        <dbReference type="Google" id="ProtNLM"/>
    </source>
</evidence>
<dbReference type="GO" id="GO:0004725">
    <property type="term" value="F:protein tyrosine phosphatase activity"/>
    <property type="evidence" value="ECO:0007669"/>
    <property type="project" value="EnsemblPlants"/>
</dbReference>
<dbReference type="InterPro" id="IPR045101">
    <property type="entry name" value="PTP_PTEN"/>
</dbReference>